<dbReference type="PROSITE" id="PS00141">
    <property type="entry name" value="ASP_PROTEASE"/>
    <property type="match status" value="1"/>
</dbReference>
<dbReference type="Gene3D" id="2.40.70.10">
    <property type="entry name" value="Acid Proteases"/>
    <property type="match status" value="1"/>
</dbReference>
<feature type="compositionally biased region" description="Basic and acidic residues" evidence="1">
    <location>
        <begin position="1"/>
        <end position="21"/>
    </location>
</feature>
<comment type="caution">
    <text evidence="2">The sequence shown here is derived from an EMBL/GenBank/DDBJ whole genome shotgun (WGS) entry which is preliminary data.</text>
</comment>
<keyword evidence="3" id="KW-1185">Reference proteome</keyword>
<dbReference type="GO" id="GO:0004190">
    <property type="term" value="F:aspartic-type endopeptidase activity"/>
    <property type="evidence" value="ECO:0007669"/>
    <property type="project" value="InterPro"/>
</dbReference>
<proteinExistence type="predicted"/>
<evidence type="ECO:0000313" key="3">
    <source>
        <dbReference type="Proteomes" id="UP000828390"/>
    </source>
</evidence>
<dbReference type="EMBL" id="JAIWYP010000008">
    <property type="protein sequence ID" value="KAH3790279.1"/>
    <property type="molecule type" value="Genomic_DNA"/>
</dbReference>
<reference evidence="2" key="1">
    <citation type="journal article" date="2019" name="bioRxiv">
        <title>The Genome of the Zebra Mussel, Dreissena polymorpha: A Resource for Invasive Species Research.</title>
        <authorList>
            <person name="McCartney M.A."/>
            <person name="Auch B."/>
            <person name="Kono T."/>
            <person name="Mallez S."/>
            <person name="Zhang Y."/>
            <person name="Obille A."/>
            <person name="Becker A."/>
            <person name="Abrahante J.E."/>
            <person name="Garbe J."/>
            <person name="Badalamenti J.P."/>
            <person name="Herman A."/>
            <person name="Mangelson H."/>
            <person name="Liachko I."/>
            <person name="Sullivan S."/>
            <person name="Sone E.D."/>
            <person name="Koren S."/>
            <person name="Silverstein K.A.T."/>
            <person name="Beckman K.B."/>
            <person name="Gohl D.M."/>
        </authorList>
    </citation>
    <scope>NUCLEOTIDE SEQUENCE</scope>
    <source>
        <strain evidence="2">Duluth1</strain>
        <tissue evidence="2">Whole animal</tissue>
    </source>
</reference>
<dbReference type="AlphaFoldDB" id="A0A9D4IZC8"/>
<dbReference type="Proteomes" id="UP000828390">
    <property type="component" value="Unassembled WGS sequence"/>
</dbReference>
<evidence type="ECO:0000256" key="1">
    <source>
        <dbReference type="SAM" id="MobiDB-lite"/>
    </source>
</evidence>
<accession>A0A9D4IZC8</accession>
<feature type="region of interest" description="Disordered" evidence="1">
    <location>
        <begin position="1"/>
        <end position="30"/>
    </location>
</feature>
<reference evidence="2" key="2">
    <citation type="submission" date="2020-11" db="EMBL/GenBank/DDBJ databases">
        <authorList>
            <person name="McCartney M.A."/>
            <person name="Auch B."/>
            <person name="Kono T."/>
            <person name="Mallez S."/>
            <person name="Becker A."/>
            <person name="Gohl D.M."/>
            <person name="Silverstein K.A.T."/>
            <person name="Koren S."/>
            <person name="Bechman K.B."/>
            <person name="Herman A."/>
            <person name="Abrahante J.E."/>
            <person name="Garbe J."/>
        </authorList>
    </citation>
    <scope>NUCLEOTIDE SEQUENCE</scope>
    <source>
        <strain evidence="2">Duluth1</strain>
        <tissue evidence="2">Whole animal</tissue>
    </source>
</reference>
<sequence>MARTMEIAKRQAKEIRNKESHNNVNKLRSNGRKCIEAKRKTKTSNTSSNTTWTAQNKYCLQTLRRSVSSQHTLSSKSKRVQLLPQTEHFKAVCRKRRNAHSQVHEIHEDTGSGSEADSNPDVSFGLVSVNKITTSRLPKVTRSVNGSQATFLVDTGSTLNIINAQTLSI</sequence>
<evidence type="ECO:0000313" key="2">
    <source>
        <dbReference type="EMBL" id="KAH3790279.1"/>
    </source>
</evidence>
<dbReference type="SUPFAM" id="SSF50630">
    <property type="entry name" value="Acid proteases"/>
    <property type="match status" value="1"/>
</dbReference>
<name>A0A9D4IZC8_DREPO</name>
<dbReference type="GO" id="GO:0006508">
    <property type="term" value="P:proteolysis"/>
    <property type="evidence" value="ECO:0007669"/>
    <property type="project" value="InterPro"/>
</dbReference>
<dbReference type="InterPro" id="IPR021109">
    <property type="entry name" value="Peptidase_aspartic_dom_sf"/>
</dbReference>
<gene>
    <name evidence="2" type="ORF">DPMN_168475</name>
</gene>
<dbReference type="InterPro" id="IPR001969">
    <property type="entry name" value="Aspartic_peptidase_AS"/>
</dbReference>
<organism evidence="2 3">
    <name type="scientific">Dreissena polymorpha</name>
    <name type="common">Zebra mussel</name>
    <name type="synonym">Mytilus polymorpha</name>
    <dbReference type="NCBI Taxonomy" id="45954"/>
    <lineage>
        <taxon>Eukaryota</taxon>
        <taxon>Metazoa</taxon>
        <taxon>Spiralia</taxon>
        <taxon>Lophotrochozoa</taxon>
        <taxon>Mollusca</taxon>
        <taxon>Bivalvia</taxon>
        <taxon>Autobranchia</taxon>
        <taxon>Heteroconchia</taxon>
        <taxon>Euheterodonta</taxon>
        <taxon>Imparidentia</taxon>
        <taxon>Neoheterodontei</taxon>
        <taxon>Myida</taxon>
        <taxon>Dreissenoidea</taxon>
        <taxon>Dreissenidae</taxon>
        <taxon>Dreissena</taxon>
    </lineage>
</organism>
<protein>
    <submittedName>
        <fullName evidence="2">Uncharacterized protein</fullName>
    </submittedName>
</protein>